<dbReference type="EMBL" id="CAJNNV010026728">
    <property type="protein sequence ID" value="CAE8618884.1"/>
    <property type="molecule type" value="Genomic_DNA"/>
</dbReference>
<protein>
    <submittedName>
        <fullName evidence="1">Uncharacterized protein</fullName>
    </submittedName>
</protein>
<accession>A0A813G1E0</accession>
<evidence type="ECO:0000313" key="2">
    <source>
        <dbReference type="Proteomes" id="UP000654075"/>
    </source>
</evidence>
<feature type="non-terminal residue" evidence="1">
    <location>
        <position position="195"/>
    </location>
</feature>
<evidence type="ECO:0000313" key="1">
    <source>
        <dbReference type="EMBL" id="CAE8618884.1"/>
    </source>
</evidence>
<gene>
    <name evidence="1" type="ORF">PGLA1383_LOCUS36480</name>
</gene>
<feature type="non-terminal residue" evidence="1">
    <location>
        <position position="1"/>
    </location>
</feature>
<organism evidence="1 2">
    <name type="scientific">Polarella glacialis</name>
    <name type="common">Dinoflagellate</name>
    <dbReference type="NCBI Taxonomy" id="89957"/>
    <lineage>
        <taxon>Eukaryota</taxon>
        <taxon>Sar</taxon>
        <taxon>Alveolata</taxon>
        <taxon>Dinophyceae</taxon>
        <taxon>Suessiales</taxon>
        <taxon>Suessiaceae</taxon>
        <taxon>Polarella</taxon>
    </lineage>
</organism>
<proteinExistence type="predicted"/>
<keyword evidence="2" id="KW-1185">Reference proteome</keyword>
<dbReference type="AlphaFoldDB" id="A0A813G1E0"/>
<reference evidence="1" key="1">
    <citation type="submission" date="2021-02" db="EMBL/GenBank/DDBJ databases">
        <authorList>
            <person name="Dougan E. K."/>
            <person name="Rhodes N."/>
            <person name="Thang M."/>
            <person name="Chan C."/>
        </authorList>
    </citation>
    <scope>NUCLEOTIDE SEQUENCE</scope>
</reference>
<dbReference type="Proteomes" id="UP000654075">
    <property type="component" value="Unassembled WGS sequence"/>
</dbReference>
<comment type="caution">
    <text evidence="1">The sequence shown here is derived from an EMBL/GenBank/DDBJ whole genome shotgun (WGS) entry which is preliminary data.</text>
</comment>
<sequence>KSDRRENVIGTNRMSHGVSRRAGFSPAGRPHRGLLCRGNTEAIASLCCTGSLAFDKQETFLLKLQKSIVARHGFEASDSGVREAMLSFAADEVGRDPQVVKRNNFMETLLSAREPLDWTMGTFGLQQLRNQGVYRDLPQCHFPIVDREDWRLVDQGRVAPATRKGLLSSEDTDELAAACKRGDAAKAGLLLGARK</sequence>
<name>A0A813G1E0_POLGL</name>